<gene>
    <name evidence="2" type="ORF">CK203_087194</name>
</gene>
<organism evidence="2 3">
    <name type="scientific">Vitis vinifera</name>
    <name type="common">Grape</name>
    <dbReference type="NCBI Taxonomy" id="29760"/>
    <lineage>
        <taxon>Eukaryota</taxon>
        <taxon>Viridiplantae</taxon>
        <taxon>Streptophyta</taxon>
        <taxon>Embryophyta</taxon>
        <taxon>Tracheophyta</taxon>
        <taxon>Spermatophyta</taxon>
        <taxon>Magnoliopsida</taxon>
        <taxon>eudicotyledons</taxon>
        <taxon>Gunneridae</taxon>
        <taxon>Pentapetalae</taxon>
        <taxon>rosids</taxon>
        <taxon>Vitales</taxon>
        <taxon>Vitaceae</taxon>
        <taxon>Viteae</taxon>
        <taxon>Vitis</taxon>
    </lineage>
</organism>
<feature type="compositionally biased region" description="Pro residues" evidence="1">
    <location>
        <begin position="68"/>
        <end position="77"/>
    </location>
</feature>
<sequence>MELVGRLFCTSRSLSHGSTSSAPTYEVGTVYSSIEQGKLLIETIPPAPASPTSAPQVPMPKATFAAPPMSPTVPPVAPTTSEPSITISASEFRGLIQQHLGFLPSPHPNLPASSEPLAPAKDTILVEDTTTTEVQIPPLKEATIDVIASIDP</sequence>
<name>A0A438BRZ1_VITVI</name>
<dbReference type="AlphaFoldDB" id="A0A438BRZ1"/>
<proteinExistence type="predicted"/>
<evidence type="ECO:0000256" key="1">
    <source>
        <dbReference type="SAM" id="MobiDB-lite"/>
    </source>
</evidence>
<comment type="caution">
    <text evidence="2">The sequence shown here is derived from an EMBL/GenBank/DDBJ whole genome shotgun (WGS) entry which is preliminary data.</text>
</comment>
<evidence type="ECO:0000313" key="2">
    <source>
        <dbReference type="EMBL" id="RVW13726.1"/>
    </source>
</evidence>
<dbReference type="EMBL" id="QGNW01002646">
    <property type="protein sequence ID" value="RVW13726.1"/>
    <property type="molecule type" value="Genomic_DNA"/>
</dbReference>
<reference evidence="2 3" key="1">
    <citation type="journal article" date="2018" name="PLoS Genet.">
        <title>Population sequencing reveals clonal diversity and ancestral inbreeding in the grapevine cultivar Chardonnay.</title>
        <authorList>
            <person name="Roach M.J."/>
            <person name="Johnson D.L."/>
            <person name="Bohlmann J."/>
            <person name="van Vuuren H.J."/>
            <person name="Jones S.J."/>
            <person name="Pretorius I.S."/>
            <person name="Schmidt S.A."/>
            <person name="Borneman A.R."/>
        </authorList>
    </citation>
    <scope>NUCLEOTIDE SEQUENCE [LARGE SCALE GENOMIC DNA]</scope>
    <source>
        <strain evidence="3">cv. Chardonnay</strain>
        <tissue evidence="2">Leaf</tissue>
    </source>
</reference>
<accession>A0A438BRZ1</accession>
<protein>
    <submittedName>
        <fullName evidence="2">Uncharacterized protein</fullName>
    </submittedName>
</protein>
<evidence type="ECO:0000313" key="3">
    <source>
        <dbReference type="Proteomes" id="UP000288805"/>
    </source>
</evidence>
<dbReference type="Proteomes" id="UP000288805">
    <property type="component" value="Unassembled WGS sequence"/>
</dbReference>
<feature type="region of interest" description="Disordered" evidence="1">
    <location>
        <begin position="44"/>
        <end position="83"/>
    </location>
</feature>